<name>A0AAD9M0A6_9PEZI</name>
<evidence type="ECO:0000256" key="3">
    <source>
        <dbReference type="ARBA" id="ARBA00022692"/>
    </source>
</evidence>
<gene>
    <name evidence="10" type="ORF">LX32DRAFT_564248</name>
</gene>
<feature type="transmembrane region" description="Helical" evidence="8">
    <location>
        <begin position="105"/>
        <end position="127"/>
    </location>
</feature>
<feature type="transmembrane region" description="Helical" evidence="8">
    <location>
        <begin position="270"/>
        <end position="288"/>
    </location>
</feature>
<dbReference type="Gene3D" id="1.20.1250.20">
    <property type="entry name" value="MFS general substrate transporter like domains"/>
    <property type="match status" value="1"/>
</dbReference>
<feature type="transmembrane region" description="Helical" evidence="8">
    <location>
        <begin position="165"/>
        <end position="187"/>
    </location>
</feature>
<dbReference type="Pfam" id="PF07690">
    <property type="entry name" value="MFS_1"/>
    <property type="match status" value="1"/>
</dbReference>
<dbReference type="Proteomes" id="UP001232148">
    <property type="component" value="Unassembled WGS sequence"/>
</dbReference>
<feature type="transmembrane region" description="Helical" evidence="8">
    <location>
        <begin position="340"/>
        <end position="360"/>
    </location>
</feature>
<feature type="transmembrane region" description="Helical" evidence="8">
    <location>
        <begin position="400"/>
        <end position="421"/>
    </location>
</feature>
<feature type="transmembrane region" description="Helical" evidence="8">
    <location>
        <begin position="133"/>
        <end position="153"/>
    </location>
</feature>
<evidence type="ECO:0000256" key="4">
    <source>
        <dbReference type="ARBA" id="ARBA00022989"/>
    </source>
</evidence>
<dbReference type="PROSITE" id="PS50850">
    <property type="entry name" value="MFS"/>
    <property type="match status" value="1"/>
</dbReference>
<dbReference type="GO" id="GO:0015233">
    <property type="term" value="F:pantothenate transmembrane transporter activity"/>
    <property type="evidence" value="ECO:0007669"/>
    <property type="project" value="TreeGrafter"/>
</dbReference>
<dbReference type="AlphaFoldDB" id="A0AAD9M0A6"/>
<proteinExistence type="inferred from homology"/>
<dbReference type="EMBL" id="MU842894">
    <property type="protein sequence ID" value="KAK2027462.1"/>
    <property type="molecule type" value="Genomic_DNA"/>
</dbReference>
<evidence type="ECO:0000256" key="6">
    <source>
        <dbReference type="ARBA" id="ARBA00037968"/>
    </source>
</evidence>
<dbReference type="FunFam" id="1.20.1250.20:FF:000065">
    <property type="entry name" value="Putative MFS pantothenate transporter"/>
    <property type="match status" value="1"/>
</dbReference>
<organism evidence="10 11">
    <name type="scientific">Colletotrichum zoysiae</name>
    <dbReference type="NCBI Taxonomy" id="1216348"/>
    <lineage>
        <taxon>Eukaryota</taxon>
        <taxon>Fungi</taxon>
        <taxon>Dikarya</taxon>
        <taxon>Ascomycota</taxon>
        <taxon>Pezizomycotina</taxon>
        <taxon>Sordariomycetes</taxon>
        <taxon>Hypocreomycetidae</taxon>
        <taxon>Glomerellales</taxon>
        <taxon>Glomerellaceae</taxon>
        <taxon>Colletotrichum</taxon>
        <taxon>Colletotrichum graminicola species complex</taxon>
    </lineage>
</organism>
<evidence type="ECO:0000313" key="11">
    <source>
        <dbReference type="Proteomes" id="UP001232148"/>
    </source>
</evidence>
<feature type="region of interest" description="Disordered" evidence="7">
    <location>
        <begin position="476"/>
        <end position="508"/>
    </location>
</feature>
<feature type="transmembrane region" description="Helical" evidence="8">
    <location>
        <begin position="77"/>
        <end position="98"/>
    </location>
</feature>
<dbReference type="PANTHER" id="PTHR43791:SF4">
    <property type="entry name" value="PANTOTHENATE TRANSPORTER FEN2"/>
    <property type="match status" value="1"/>
</dbReference>
<dbReference type="GO" id="GO:0098717">
    <property type="term" value="P:pantothenate import across plasma membrane"/>
    <property type="evidence" value="ECO:0007669"/>
    <property type="project" value="TreeGrafter"/>
</dbReference>
<evidence type="ECO:0000256" key="2">
    <source>
        <dbReference type="ARBA" id="ARBA00022448"/>
    </source>
</evidence>
<feature type="transmembrane region" description="Helical" evidence="8">
    <location>
        <begin position="33"/>
        <end position="50"/>
    </location>
</feature>
<evidence type="ECO:0000313" key="10">
    <source>
        <dbReference type="EMBL" id="KAK2027462.1"/>
    </source>
</evidence>
<evidence type="ECO:0000256" key="7">
    <source>
        <dbReference type="SAM" id="MobiDB-lite"/>
    </source>
</evidence>
<evidence type="ECO:0000256" key="8">
    <source>
        <dbReference type="SAM" id="Phobius"/>
    </source>
</evidence>
<keyword evidence="4 8" id="KW-1133">Transmembrane helix</keyword>
<keyword evidence="2" id="KW-0813">Transport</keyword>
<accession>A0AAD9M0A6</accession>
<feature type="transmembrane region" description="Helical" evidence="8">
    <location>
        <begin position="199"/>
        <end position="221"/>
    </location>
</feature>
<evidence type="ECO:0000256" key="1">
    <source>
        <dbReference type="ARBA" id="ARBA00004141"/>
    </source>
</evidence>
<dbReference type="PANTHER" id="PTHR43791">
    <property type="entry name" value="PERMEASE-RELATED"/>
    <property type="match status" value="1"/>
</dbReference>
<reference evidence="10" key="1">
    <citation type="submission" date="2021-06" db="EMBL/GenBank/DDBJ databases">
        <title>Comparative genomics, transcriptomics and evolutionary studies reveal genomic signatures of adaptation to plant cell wall in hemibiotrophic fungi.</title>
        <authorList>
            <consortium name="DOE Joint Genome Institute"/>
            <person name="Baroncelli R."/>
            <person name="Diaz J.F."/>
            <person name="Benocci T."/>
            <person name="Peng M."/>
            <person name="Battaglia E."/>
            <person name="Haridas S."/>
            <person name="Andreopoulos W."/>
            <person name="Labutti K."/>
            <person name="Pangilinan J."/>
            <person name="Floch G.L."/>
            <person name="Makela M.R."/>
            <person name="Henrissat B."/>
            <person name="Grigoriev I.V."/>
            <person name="Crouch J.A."/>
            <person name="De Vries R.P."/>
            <person name="Sukno S.A."/>
            <person name="Thon M.R."/>
        </authorList>
    </citation>
    <scope>NUCLEOTIDE SEQUENCE</scope>
    <source>
        <strain evidence="10">MAFF235873</strain>
    </source>
</reference>
<dbReference type="InterPro" id="IPR011701">
    <property type="entry name" value="MFS"/>
</dbReference>
<dbReference type="InterPro" id="IPR036259">
    <property type="entry name" value="MFS_trans_sf"/>
</dbReference>
<comment type="similarity">
    <text evidence="6">Belongs to the major facilitator superfamily. Allantoate permease family.</text>
</comment>
<dbReference type="SUPFAM" id="SSF103473">
    <property type="entry name" value="MFS general substrate transporter"/>
    <property type="match status" value="1"/>
</dbReference>
<feature type="transmembrane region" description="Helical" evidence="8">
    <location>
        <begin position="366"/>
        <end position="388"/>
    </location>
</feature>
<dbReference type="InterPro" id="IPR020846">
    <property type="entry name" value="MFS_dom"/>
</dbReference>
<evidence type="ECO:0000259" key="9">
    <source>
        <dbReference type="PROSITE" id="PS50850"/>
    </source>
</evidence>
<sequence>MATETRSAASKVKVFFLGDEAKTKEEKRLVQKIDFFILTYCCLSYFFNYLDRAAFANAYVAGLREALHMKGHDYNTVLSVTTAGMVVGQIPHGIIIGLQIVRPRIWLPSMVLVWAFLTMVTATVKTLPQLCVIRFLLGLVEASTYSGAIYIMGSWYKPQEISKRTAIFTASGQIGTMFAGVMMAAIYKGLGGRAGLGGWQWVFIVDGIITLPIAIFGYFYFPDIPENTSARYLSDSEKKLAVGRLPPVIKNSHSVGPFYLLKRLALMPTFWILVLWSPVCASLEAWVVQGNFILWLKYHAEHFTQSQINTYPLGVQAVGIVTNILAAWHMDATGTRVPMVVLVCIIQIVCAAMLLVPTLPFAGTMFAFYLSGSSYMVNPLVFGWASIILQRSGDEAVRSVTIYAMNIGATTLYTFWGIVLFAADEAPYWKKGAIAMIVCSVVVLGFMGLVIKIDKDSLAKYGSMTVDEHEAAEACRTKTAPDGSASGTDDQKVKATSRNTVIGDPDAM</sequence>
<evidence type="ECO:0000256" key="5">
    <source>
        <dbReference type="ARBA" id="ARBA00023136"/>
    </source>
</evidence>
<dbReference type="GO" id="GO:0005886">
    <property type="term" value="C:plasma membrane"/>
    <property type="evidence" value="ECO:0007669"/>
    <property type="project" value="TreeGrafter"/>
</dbReference>
<feature type="domain" description="Major facilitator superfamily (MFS) profile" evidence="9">
    <location>
        <begin position="37"/>
        <end position="457"/>
    </location>
</feature>
<keyword evidence="3 8" id="KW-0812">Transmembrane</keyword>
<comment type="subcellular location">
    <subcellularLocation>
        <location evidence="1">Membrane</location>
        <topology evidence="1">Multi-pass membrane protein</topology>
    </subcellularLocation>
</comment>
<protein>
    <submittedName>
        <fullName evidence="10">Major facilitator superfamily transporter</fullName>
    </submittedName>
</protein>
<keyword evidence="11" id="KW-1185">Reference proteome</keyword>
<feature type="transmembrane region" description="Helical" evidence="8">
    <location>
        <begin position="308"/>
        <end position="328"/>
    </location>
</feature>
<comment type="caution">
    <text evidence="10">The sequence shown here is derived from an EMBL/GenBank/DDBJ whole genome shotgun (WGS) entry which is preliminary data.</text>
</comment>
<feature type="transmembrane region" description="Helical" evidence="8">
    <location>
        <begin position="433"/>
        <end position="451"/>
    </location>
</feature>
<keyword evidence="5 8" id="KW-0472">Membrane</keyword>